<dbReference type="InterPro" id="IPR001441">
    <property type="entry name" value="UPP_synth-like"/>
</dbReference>
<comment type="subunit">
    <text evidence="2">Homodimer.</text>
</comment>
<feature type="active site" description="Proton acceptor" evidence="2">
    <location>
        <position position="70"/>
    </location>
</feature>
<keyword evidence="1 2" id="KW-0808">Transferase</keyword>
<feature type="binding site" evidence="2">
    <location>
        <begin position="196"/>
        <end position="198"/>
    </location>
    <ligand>
        <name>substrate</name>
    </ligand>
</feature>
<gene>
    <name evidence="2" type="primary">uppS</name>
    <name evidence="3" type="ORF">IB75_04095</name>
</gene>
<dbReference type="Proteomes" id="UP000028839">
    <property type="component" value="Unassembled WGS sequence"/>
</dbReference>
<name>A0A0E2Z523_9GAMM</name>
<keyword evidence="2" id="KW-0460">Magnesium</keyword>
<feature type="active site" evidence="2">
    <location>
        <position position="22"/>
    </location>
</feature>
<dbReference type="GO" id="GO:0071555">
    <property type="term" value="P:cell wall organization"/>
    <property type="evidence" value="ECO:0007669"/>
    <property type="project" value="UniProtKB-KW"/>
</dbReference>
<feature type="binding site" evidence="2">
    <location>
        <position position="71"/>
    </location>
    <ligand>
        <name>substrate</name>
    </ligand>
</feature>
<keyword evidence="2" id="KW-0479">Metal-binding</keyword>
<dbReference type="NCBIfam" id="NF011405">
    <property type="entry name" value="PRK14830.1"/>
    <property type="match status" value="1"/>
</dbReference>
<dbReference type="GO" id="GO:0008360">
    <property type="term" value="P:regulation of cell shape"/>
    <property type="evidence" value="ECO:0007669"/>
    <property type="project" value="UniProtKB-KW"/>
</dbReference>
<evidence type="ECO:0000256" key="2">
    <source>
        <dbReference type="HAMAP-Rule" id="MF_01139"/>
    </source>
</evidence>
<dbReference type="GO" id="GO:0000287">
    <property type="term" value="F:magnesium ion binding"/>
    <property type="evidence" value="ECO:0007669"/>
    <property type="project" value="UniProtKB-UniRule"/>
</dbReference>
<dbReference type="PROSITE" id="PS01066">
    <property type="entry name" value="UPP_SYNTHASE"/>
    <property type="match status" value="1"/>
</dbReference>
<feature type="binding site" evidence="2">
    <location>
        <position position="73"/>
    </location>
    <ligand>
        <name>substrate</name>
    </ligand>
</feature>
<sequence length="252" mass="28257">MDSGQLEGQSSKIPSHVAIIMDGNGRWAKQRNRPRFYGHRAGVEAVEGVLRACADTGVRVLTLFAFSSENWRRPSQEVQLLMELLASAVSNRLQQIQEQNVCLRIIGDRSKFPEALQTEMAKAEALTAQNDGITLVVAANYGGRWDITQAVKQVAAKVEEGRIAVDSITPEVFAAHLSLAGLPEPDLFIRTGGEQRVSNFLLWQLAYTEFYFTDILWPDFNEAAFARAIKTFVRRERRFGQTSEQVESLRRA</sequence>
<dbReference type="Pfam" id="PF01255">
    <property type="entry name" value="Prenyltransf"/>
    <property type="match status" value="1"/>
</dbReference>
<organism evidence="3 4">
    <name type="scientific">Nitrosococcus oceani C-27</name>
    <dbReference type="NCBI Taxonomy" id="314279"/>
    <lineage>
        <taxon>Bacteria</taxon>
        <taxon>Pseudomonadati</taxon>
        <taxon>Pseudomonadota</taxon>
        <taxon>Gammaproteobacteria</taxon>
        <taxon>Chromatiales</taxon>
        <taxon>Chromatiaceae</taxon>
        <taxon>Nitrosococcus</taxon>
    </lineage>
</organism>
<evidence type="ECO:0000313" key="3">
    <source>
        <dbReference type="EMBL" id="KFI20301.1"/>
    </source>
</evidence>
<dbReference type="HAMAP" id="MF_01139">
    <property type="entry name" value="ISPT"/>
    <property type="match status" value="1"/>
</dbReference>
<feature type="binding site" evidence="2">
    <location>
        <position position="209"/>
    </location>
    <ligand>
        <name>Mg(2+)</name>
        <dbReference type="ChEBI" id="CHEBI:18420"/>
    </ligand>
</feature>
<dbReference type="OrthoDB" id="4191603at2"/>
<feature type="binding site" evidence="2">
    <location>
        <begin position="23"/>
        <end position="26"/>
    </location>
    <ligand>
        <name>substrate</name>
    </ligand>
</feature>
<dbReference type="InterPro" id="IPR036424">
    <property type="entry name" value="UPP_synth-like_sf"/>
</dbReference>
<feature type="binding site" evidence="2">
    <location>
        <begin position="67"/>
        <end position="69"/>
    </location>
    <ligand>
        <name>substrate</name>
    </ligand>
</feature>
<feature type="binding site" evidence="2">
    <location>
        <position position="22"/>
    </location>
    <ligand>
        <name>Mg(2+)</name>
        <dbReference type="ChEBI" id="CHEBI:18420"/>
    </ligand>
</feature>
<accession>A0A0E2Z523</accession>
<feature type="binding site" evidence="2">
    <location>
        <position position="35"/>
    </location>
    <ligand>
        <name>substrate</name>
    </ligand>
</feature>
<dbReference type="EC" id="2.5.1.31" evidence="2"/>
<feature type="binding site" evidence="2">
    <location>
        <position position="190"/>
    </location>
    <ligand>
        <name>substrate</name>
    </ligand>
</feature>
<keyword evidence="2" id="KW-0573">Peptidoglycan synthesis</keyword>
<comment type="function">
    <text evidence="2">Catalyzes the sequential condensation of isopentenyl diphosphate (IPP) with (2E,6E)-farnesyl diphosphate (E,E-FPP) to yield (2Z,6Z,10Z,14Z,18Z,22Z,26Z,30Z,34E,38E)-undecaprenyl diphosphate (di-trans,octa-cis-UPP). UPP is the precursor of glycosyl carrier lipid in the biosynthesis of bacterial cell wall polysaccharide components such as peptidoglycan and lipopolysaccharide.</text>
</comment>
<dbReference type="EMBL" id="JPGN01000023">
    <property type="protein sequence ID" value="KFI20301.1"/>
    <property type="molecule type" value="Genomic_DNA"/>
</dbReference>
<feature type="binding site" evidence="2">
    <location>
        <position position="39"/>
    </location>
    <ligand>
        <name>substrate</name>
    </ligand>
</feature>
<dbReference type="SUPFAM" id="SSF64005">
    <property type="entry name" value="Undecaprenyl diphosphate synthase"/>
    <property type="match status" value="1"/>
</dbReference>
<evidence type="ECO:0000313" key="4">
    <source>
        <dbReference type="Proteomes" id="UP000028839"/>
    </source>
</evidence>
<comment type="similarity">
    <text evidence="2">Belongs to the UPP synthase family.</text>
</comment>
<proteinExistence type="inferred from homology"/>
<evidence type="ECO:0000256" key="1">
    <source>
        <dbReference type="ARBA" id="ARBA00022679"/>
    </source>
</evidence>
<dbReference type="AlphaFoldDB" id="A0A0E2Z523"/>
<reference evidence="3 4" key="1">
    <citation type="submission" date="2014-07" db="EMBL/GenBank/DDBJ databases">
        <title>Comparative analysis of Nitrosococcus oceani genome inventories of strains from Pacific and Atlantic gyres.</title>
        <authorList>
            <person name="Lim C.K."/>
            <person name="Wang L."/>
            <person name="Sayavedra-Soto L.A."/>
            <person name="Klotz M.G."/>
        </authorList>
    </citation>
    <scope>NUCLEOTIDE SEQUENCE [LARGE SCALE GENOMIC DNA]</scope>
    <source>
        <strain evidence="3 4">C-27</strain>
    </source>
</reference>
<dbReference type="InterPro" id="IPR018520">
    <property type="entry name" value="UPP_synth-like_CS"/>
</dbReference>
<dbReference type="GO" id="GO:0005829">
    <property type="term" value="C:cytosol"/>
    <property type="evidence" value="ECO:0007669"/>
    <property type="project" value="TreeGrafter"/>
</dbReference>
<dbReference type="CDD" id="cd00475">
    <property type="entry name" value="Cis_IPPS"/>
    <property type="match status" value="1"/>
</dbReference>
<dbReference type="HOGENOM" id="CLU_038505_1_1_6"/>
<dbReference type="NCBIfam" id="TIGR00055">
    <property type="entry name" value="uppS"/>
    <property type="match status" value="1"/>
</dbReference>
<dbReference type="GO" id="GO:0008834">
    <property type="term" value="F:ditrans,polycis-undecaprenyl-diphosphate synthase [(2E,6E)-farnesyl-diphosphate specific] activity"/>
    <property type="evidence" value="ECO:0007669"/>
    <property type="project" value="UniProtKB-UniRule"/>
</dbReference>
<dbReference type="PANTHER" id="PTHR10291:SF0">
    <property type="entry name" value="DEHYDRODOLICHYL DIPHOSPHATE SYNTHASE 2"/>
    <property type="match status" value="1"/>
</dbReference>
<keyword evidence="2" id="KW-0961">Cell wall biogenesis/degradation</keyword>
<dbReference type="GO" id="GO:0009252">
    <property type="term" value="P:peptidoglycan biosynthetic process"/>
    <property type="evidence" value="ECO:0007669"/>
    <property type="project" value="UniProtKB-UniRule"/>
</dbReference>
<dbReference type="Gene3D" id="3.40.1180.10">
    <property type="entry name" value="Decaprenyl diphosphate synthase-like"/>
    <property type="match status" value="1"/>
</dbReference>
<dbReference type="GO" id="GO:0016094">
    <property type="term" value="P:polyprenol biosynthetic process"/>
    <property type="evidence" value="ECO:0007669"/>
    <property type="project" value="TreeGrafter"/>
</dbReference>
<comment type="catalytic activity">
    <reaction evidence="2">
        <text>8 isopentenyl diphosphate + (2E,6E)-farnesyl diphosphate = di-trans,octa-cis-undecaprenyl diphosphate + 8 diphosphate</text>
        <dbReference type="Rhea" id="RHEA:27551"/>
        <dbReference type="ChEBI" id="CHEBI:33019"/>
        <dbReference type="ChEBI" id="CHEBI:58405"/>
        <dbReference type="ChEBI" id="CHEBI:128769"/>
        <dbReference type="ChEBI" id="CHEBI:175763"/>
        <dbReference type="EC" id="2.5.1.31"/>
    </reaction>
</comment>
<keyword evidence="2" id="KW-0133">Cell shape</keyword>
<dbReference type="FunFam" id="3.40.1180.10:FF:000001">
    <property type="entry name" value="(2E,6E)-farnesyl-diphosphate-specific ditrans,polycis-undecaprenyl-diphosphate synthase"/>
    <property type="match status" value="1"/>
</dbReference>
<comment type="caution">
    <text evidence="3">The sequence shown here is derived from an EMBL/GenBank/DDBJ whole genome shotgun (WGS) entry which is preliminary data.</text>
</comment>
<feature type="binding site" evidence="2">
    <location>
        <position position="27"/>
    </location>
    <ligand>
        <name>substrate</name>
    </ligand>
</feature>
<comment type="cofactor">
    <cofactor evidence="2">
        <name>Mg(2+)</name>
        <dbReference type="ChEBI" id="CHEBI:18420"/>
    </cofactor>
    <text evidence="2">Binds 2 magnesium ions per subunit.</text>
</comment>
<protein>
    <recommendedName>
        <fullName evidence="2">Ditrans,polycis-undecaprenyl-diphosphate synthase ((2E,6E)-farnesyl-diphosphate specific)</fullName>
        <ecNumber evidence="2">2.5.1.31</ecNumber>
    </recommendedName>
    <alternativeName>
        <fullName evidence="2">Ditrans,polycis-undecaprenylcistransferase</fullName>
    </alternativeName>
    <alternativeName>
        <fullName evidence="2">Undecaprenyl diphosphate synthase</fullName>
        <shortName evidence="2">UDS</shortName>
    </alternativeName>
    <alternativeName>
        <fullName evidence="2">Undecaprenyl pyrophosphate synthase</fullName>
        <shortName evidence="2">UPP synthase</shortName>
    </alternativeName>
</protein>
<dbReference type="PANTHER" id="PTHR10291">
    <property type="entry name" value="DEHYDRODOLICHYL DIPHOSPHATE SYNTHASE FAMILY MEMBER"/>
    <property type="match status" value="1"/>
</dbReference>